<keyword evidence="2" id="KW-1185">Reference proteome</keyword>
<dbReference type="AlphaFoldDB" id="A0A075MX03"/>
<gene>
    <name evidence="1" type="ORF">NTE_03145</name>
</gene>
<organism evidence="1 2">
    <name type="scientific">Candidatus Nitrososphaera evergladensis SR1</name>
    <dbReference type="NCBI Taxonomy" id="1459636"/>
    <lineage>
        <taxon>Archaea</taxon>
        <taxon>Nitrososphaerota</taxon>
        <taxon>Nitrososphaeria</taxon>
        <taxon>Nitrososphaerales</taxon>
        <taxon>Nitrososphaeraceae</taxon>
        <taxon>Nitrososphaera</taxon>
    </lineage>
</organism>
<proteinExistence type="predicted"/>
<accession>A0A075MX03</accession>
<evidence type="ECO:0000313" key="2">
    <source>
        <dbReference type="Proteomes" id="UP000028194"/>
    </source>
</evidence>
<dbReference type="Proteomes" id="UP000028194">
    <property type="component" value="Chromosome"/>
</dbReference>
<name>A0A075MX03_9ARCH</name>
<dbReference type="HOGENOM" id="CLU_2985487_0_0_2"/>
<dbReference type="KEGG" id="nev:NTE_03145"/>
<protein>
    <submittedName>
        <fullName evidence="1">Uncharacterized protein</fullName>
    </submittedName>
</protein>
<dbReference type="EMBL" id="CP007174">
    <property type="protein sequence ID" value="AIF85177.1"/>
    <property type="molecule type" value="Genomic_DNA"/>
</dbReference>
<sequence>MVDKSDIERIIREVERENVLFNNDKGCLDALTKIDLRIRSPILLCPLDAQLFGGLVP</sequence>
<evidence type="ECO:0000313" key="1">
    <source>
        <dbReference type="EMBL" id="AIF85177.1"/>
    </source>
</evidence>
<reference evidence="1 2" key="1">
    <citation type="journal article" date="2014" name="PLoS ONE">
        <title>Genome Sequence of Candidatus Nitrososphaera evergladensis from Group I.1b Enriched from Everglades Soil Reveals Novel Genomic Features of the Ammonia-Oxidizing Archaea.</title>
        <authorList>
            <person name="Zhalnina K.V."/>
            <person name="Dias R."/>
            <person name="Leonard M.T."/>
            <person name="Dorr de Quadros P."/>
            <person name="Camargo F.A."/>
            <person name="Drew J.C."/>
            <person name="Farmerie W.G."/>
            <person name="Daroub S.H."/>
            <person name="Triplett E.W."/>
        </authorList>
    </citation>
    <scope>NUCLEOTIDE SEQUENCE [LARGE SCALE GENOMIC DNA]</scope>
    <source>
        <strain evidence="1 2">SR1</strain>
    </source>
</reference>